<gene>
    <name evidence="1" type="ORF">I7I52_04766</name>
</gene>
<organism evidence="1 2">
    <name type="scientific">Ajellomyces capsulatus</name>
    <name type="common">Darling's disease fungus</name>
    <name type="synonym">Histoplasma capsulatum</name>
    <dbReference type="NCBI Taxonomy" id="5037"/>
    <lineage>
        <taxon>Eukaryota</taxon>
        <taxon>Fungi</taxon>
        <taxon>Dikarya</taxon>
        <taxon>Ascomycota</taxon>
        <taxon>Pezizomycotina</taxon>
        <taxon>Eurotiomycetes</taxon>
        <taxon>Eurotiomycetidae</taxon>
        <taxon>Onygenales</taxon>
        <taxon>Ajellomycetaceae</taxon>
        <taxon>Histoplasma</taxon>
    </lineage>
</organism>
<comment type="caution">
    <text evidence="1">The sequence shown here is derived from an EMBL/GenBank/DDBJ whole genome shotgun (WGS) entry which is preliminary data.</text>
</comment>
<accession>A0A8H7YLJ6</accession>
<dbReference type="AlphaFoldDB" id="A0A8H7YLJ6"/>
<proteinExistence type="predicted"/>
<name>A0A8H7YLJ6_AJECA</name>
<dbReference type="EMBL" id="JAEVHI010000004">
    <property type="protein sequence ID" value="KAG5293451.1"/>
    <property type="molecule type" value="Genomic_DNA"/>
</dbReference>
<sequence>MKNRSLQTTISALVQSYTQLYPFLFHQHHIRVGGTVLVIVSTITVPSRVRNKQHATTSPQTAISALI</sequence>
<evidence type="ECO:0000313" key="1">
    <source>
        <dbReference type="EMBL" id="KAG5293451.1"/>
    </source>
</evidence>
<dbReference type="Proteomes" id="UP000670092">
    <property type="component" value="Unassembled WGS sequence"/>
</dbReference>
<evidence type="ECO:0000313" key="2">
    <source>
        <dbReference type="Proteomes" id="UP000670092"/>
    </source>
</evidence>
<dbReference type="VEuPathDB" id="FungiDB:I7I52_04766"/>
<reference evidence="1 2" key="1">
    <citation type="submission" date="2021-01" db="EMBL/GenBank/DDBJ databases">
        <title>Chromosome-level genome assembly of a human fungal pathogen reveals clustering of transcriptionally co-regulated genes.</title>
        <authorList>
            <person name="Voorhies M."/>
            <person name="Cohen S."/>
            <person name="Shea T.P."/>
            <person name="Petrus S."/>
            <person name="Munoz J.F."/>
            <person name="Poplawski S."/>
            <person name="Goldman W.E."/>
            <person name="Michael T."/>
            <person name="Cuomo C.A."/>
            <person name="Sil A."/>
            <person name="Beyhan S."/>
        </authorList>
    </citation>
    <scope>NUCLEOTIDE SEQUENCE [LARGE SCALE GENOMIC DNA]</scope>
    <source>
        <strain evidence="1 2">G184AR</strain>
    </source>
</reference>
<protein>
    <submittedName>
        <fullName evidence="1">Uncharacterized protein</fullName>
    </submittedName>
</protein>